<dbReference type="Proteomes" id="UP001321018">
    <property type="component" value="Unassembled WGS sequence"/>
</dbReference>
<dbReference type="Gene3D" id="3.30.590.20">
    <property type="match status" value="1"/>
</dbReference>
<dbReference type="SUPFAM" id="SSF55931">
    <property type="entry name" value="Glutamine synthetase/guanido kinase"/>
    <property type="match status" value="1"/>
</dbReference>
<dbReference type="GO" id="GO:0004357">
    <property type="term" value="F:glutamate-cysteine ligase activity"/>
    <property type="evidence" value="ECO:0007669"/>
    <property type="project" value="InterPro"/>
</dbReference>
<proteinExistence type="predicted"/>
<dbReference type="InterPro" id="IPR006336">
    <property type="entry name" value="GCS2"/>
</dbReference>
<evidence type="ECO:0000313" key="2">
    <source>
        <dbReference type="Proteomes" id="UP001321018"/>
    </source>
</evidence>
<gene>
    <name evidence="1" type="ORF">OB960_02720</name>
</gene>
<dbReference type="GO" id="GO:0042398">
    <property type="term" value="P:modified amino acid biosynthetic process"/>
    <property type="evidence" value="ECO:0007669"/>
    <property type="project" value="InterPro"/>
</dbReference>
<keyword evidence="1" id="KW-0436">Ligase</keyword>
<dbReference type="RefSeq" id="WP_338002148.1">
    <property type="nucleotide sequence ID" value="NZ_JAOPKA010000001.1"/>
</dbReference>
<dbReference type="EMBL" id="JAOPKA010000001">
    <property type="protein sequence ID" value="MCU4740309.1"/>
    <property type="molecule type" value="Genomic_DNA"/>
</dbReference>
<dbReference type="InterPro" id="IPR014746">
    <property type="entry name" value="Gln_synth/guanido_kin_cat_dom"/>
</dbReference>
<dbReference type="AlphaFoldDB" id="A0AAP2YWR7"/>
<dbReference type="PANTHER" id="PTHR36510:SF3">
    <property type="entry name" value="CONSERVED PROTEIN"/>
    <property type="match status" value="1"/>
</dbReference>
<dbReference type="InterPro" id="IPR050141">
    <property type="entry name" value="GCL_type2/YbdK_subfam"/>
</dbReference>
<dbReference type="Pfam" id="PF04107">
    <property type="entry name" value="GCS2"/>
    <property type="match status" value="1"/>
</dbReference>
<accession>A0AAP2YWR7</accession>
<comment type="caution">
    <text evidence="1">The sequence shown here is derived from an EMBL/GenBank/DDBJ whole genome shotgun (WGS) entry which is preliminary data.</text>
</comment>
<sequence length="366" mass="41162">MQKSIEVEYWVIDRDGELTEPGALAELSDNTEREFVECLFELKTPPCETMSELERTFVGQLSETLERARELGKGLVPLGTPVNGGRIEQLAGERADIQTAVVGESFSYAKYCAGTHVHFEQGNVVDQLNALIALDPALALCNSSPYFQGERIADGARAYLYRKKSYEEYPKHGQLWAYADTVAQWNRRLDRRFEEFRAAAADEGIDEAAVEEHFTRDDVVWTPVRLRSTFPTVEWRSPDATLPSQILRLVEDLERVMDHLHDATVRVGSDADDEVGTSDGELVLPEFETVRDLADAAMVDGLESDAVCAYLERMGFDVDSYQPLSGEIDDSEFVDESAACELRREYADRLEQDVEGLRRTLEAEAE</sequence>
<evidence type="ECO:0000313" key="1">
    <source>
        <dbReference type="EMBL" id="MCU4740309.1"/>
    </source>
</evidence>
<dbReference type="PANTHER" id="PTHR36510">
    <property type="entry name" value="GLUTAMATE--CYSTEINE LIGASE 2-RELATED"/>
    <property type="match status" value="1"/>
</dbReference>
<reference evidence="1" key="1">
    <citation type="submission" date="2022-09" db="EMBL/GenBank/DDBJ databases">
        <title>Enrichment on poylsaccharides allowed isolation of novel metabolic and taxonomic groups of Haloarchaea.</title>
        <authorList>
            <person name="Sorokin D.Y."/>
            <person name="Elcheninov A.G."/>
            <person name="Khizhniak T.V."/>
            <person name="Kolganova T.V."/>
            <person name="Kublanov I.V."/>
        </authorList>
    </citation>
    <scope>NUCLEOTIDE SEQUENCE</scope>
    <source>
        <strain evidence="1">AArc-xg1-1</strain>
    </source>
</reference>
<protein>
    <submittedName>
        <fullName evidence="1">Glutamate-cysteine ligase family protein</fullName>
    </submittedName>
</protein>
<name>A0AAP2YWR7_9EURY</name>
<organism evidence="1 2">
    <name type="scientific">Natronoglomus mannanivorans</name>
    <dbReference type="NCBI Taxonomy" id="2979990"/>
    <lineage>
        <taxon>Archaea</taxon>
        <taxon>Methanobacteriati</taxon>
        <taxon>Methanobacteriota</taxon>
        <taxon>Stenosarchaea group</taxon>
        <taxon>Halobacteria</taxon>
        <taxon>Halobacteriales</taxon>
        <taxon>Natrialbaceae</taxon>
        <taxon>Natronoglomus</taxon>
    </lineage>
</organism>